<dbReference type="PANTHER" id="PTHR19324:SF33">
    <property type="entry name" value="MUCIN-5AC"/>
    <property type="match status" value="1"/>
</dbReference>
<evidence type="ECO:0000313" key="3">
    <source>
        <dbReference type="Proteomes" id="UP000735302"/>
    </source>
</evidence>
<name>A0AAV4CYQ9_9GAST</name>
<reference evidence="2 3" key="1">
    <citation type="journal article" date="2021" name="Elife">
        <title>Chloroplast acquisition without the gene transfer in kleptoplastic sea slugs, Plakobranchus ocellatus.</title>
        <authorList>
            <person name="Maeda T."/>
            <person name="Takahashi S."/>
            <person name="Yoshida T."/>
            <person name="Shimamura S."/>
            <person name="Takaki Y."/>
            <person name="Nagai Y."/>
            <person name="Toyoda A."/>
            <person name="Suzuki Y."/>
            <person name="Arimoto A."/>
            <person name="Ishii H."/>
            <person name="Satoh N."/>
            <person name="Nishiyama T."/>
            <person name="Hasebe M."/>
            <person name="Maruyama T."/>
            <person name="Minagawa J."/>
            <person name="Obokata J."/>
            <person name="Shigenobu S."/>
        </authorList>
    </citation>
    <scope>NUCLEOTIDE SEQUENCE [LARGE SCALE GENOMIC DNA]</scope>
</reference>
<protein>
    <submittedName>
        <fullName evidence="2">Apextrin</fullName>
    </submittedName>
</protein>
<gene>
    <name evidence="2" type="ORF">PoB_006345800</name>
</gene>
<accession>A0AAV4CYQ9</accession>
<feature type="domain" description="Apextrin C-terminal" evidence="1">
    <location>
        <begin position="217"/>
        <end position="419"/>
    </location>
</feature>
<dbReference type="PANTHER" id="PTHR19324">
    <property type="entry name" value="PERFORIN-LIKE PROTEIN 1"/>
    <property type="match status" value="1"/>
</dbReference>
<dbReference type="EMBL" id="BLXT01007159">
    <property type="protein sequence ID" value="GFO36953.1"/>
    <property type="molecule type" value="Genomic_DNA"/>
</dbReference>
<dbReference type="Pfam" id="PF16977">
    <property type="entry name" value="ApeC"/>
    <property type="match status" value="1"/>
</dbReference>
<evidence type="ECO:0000259" key="1">
    <source>
        <dbReference type="Pfam" id="PF16977"/>
    </source>
</evidence>
<sequence length="422" mass="47249">MGSTDNPDNKPSSKNFPFQLTYTPMKVYTAVSENVELRCARNLSVPSNIYELLRIRIMKKTDNKKWSLVAEIRDKNSPVEVHGNVTGCGNIATINDSYLSVTWPVATAKTFGAYKCLAVGIDKEAFFKADETSLVEIKADNLLERQLFNLILESNKNIRKNISENSRLINKTAEAADEYSARTETDLLDIKSKINGVNNAFQTLAKDILFPNEEDIWPAGTYGLLKPNTGCPVSLAFYGGSTGYFQIHTESSKKSNGNKYSHRSHLARPIETSYSINMFLTLRFCLANGIFNTGVWPDGRYCIHKKGNCPASFNYGYIQIDTEDSGNQDDLGGNTPDKSPTYLEFCCRTTGNPNSPIKLPTAYPFYLYQYDGRCQEVYGMNATEEFVQIDTEAGNKKSGSHPYIIEQAGGLIRLELCYYTKF</sequence>
<dbReference type="Proteomes" id="UP000735302">
    <property type="component" value="Unassembled WGS sequence"/>
</dbReference>
<dbReference type="InterPro" id="IPR031569">
    <property type="entry name" value="ApeC"/>
</dbReference>
<keyword evidence="3" id="KW-1185">Reference proteome</keyword>
<proteinExistence type="predicted"/>
<dbReference type="AlphaFoldDB" id="A0AAV4CYQ9"/>
<evidence type="ECO:0000313" key="2">
    <source>
        <dbReference type="EMBL" id="GFO36953.1"/>
    </source>
</evidence>
<organism evidence="2 3">
    <name type="scientific">Plakobranchus ocellatus</name>
    <dbReference type="NCBI Taxonomy" id="259542"/>
    <lineage>
        <taxon>Eukaryota</taxon>
        <taxon>Metazoa</taxon>
        <taxon>Spiralia</taxon>
        <taxon>Lophotrochozoa</taxon>
        <taxon>Mollusca</taxon>
        <taxon>Gastropoda</taxon>
        <taxon>Heterobranchia</taxon>
        <taxon>Euthyneura</taxon>
        <taxon>Panpulmonata</taxon>
        <taxon>Sacoglossa</taxon>
        <taxon>Placobranchoidea</taxon>
        <taxon>Plakobranchidae</taxon>
        <taxon>Plakobranchus</taxon>
    </lineage>
</organism>
<comment type="caution">
    <text evidence="2">The sequence shown here is derived from an EMBL/GenBank/DDBJ whole genome shotgun (WGS) entry which is preliminary data.</text>
</comment>